<dbReference type="Proteomes" id="UP001157091">
    <property type="component" value="Unassembled WGS sequence"/>
</dbReference>
<accession>A0ABQ6I090</accession>
<dbReference type="Gene3D" id="1.10.4080.10">
    <property type="entry name" value="ADP-ribosylation/Crystallin J1"/>
    <property type="match status" value="1"/>
</dbReference>
<evidence type="ECO:0000313" key="1">
    <source>
        <dbReference type="EMBL" id="GMA23190.1"/>
    </source>
</evidence>
<proteinExistence type="predicted"/>
<dbReference type="SUPFAM" id="SSF101478">
    <property type="entry name" value="ADP-ribosylglycohydrolase"/>
    <property type="match status" value="1"/>
</dbReference>
<evidence type="ECO:0000313" key="2">
    <source>
        <dbReference type="Proteomes" id="UP001157091"/>
    </source>
</evidence>
<protein>
    <recommendedName>
        <fullName evidence="3">ADP-ribosylglycohydrolase family protein</fullName>
    </recommendedName>
</protein>
<name>A0ABQ6I090_9MICO</name>
<dbReference type="InterPro" id="IPR036705">
    <property type="entry name" value="Ribosyl_crysJ1_sf"/>
</dbReference>
<dbReference type="EMBL" id="BSUK01000001">
    <property type="protein sequence ID" value="GMA23190.1"/>
    <property type="molecule type" value="Genomic_DNA"/>
</dbReference>
<evidence type="ECO:0008006" key="3">
    <source>
        <dbReference type="Google" id="ProtNLM"/>
    </source>
</evidence>
<keyword evidence="2" id="KW-1185">Reference proteome</keyword>
<gene>
    <name evidence="1" type="ORF">GCM10025864_09490</name>
</gene>
<dbReference type="InterPro" id="IPR005502">
    <property type="entry name" value="Ribosyl_crysJ1"/>
</dbReference>
<sequence>MHDVLDDRDLVPDEAQQLLHSGFPAESLLAEARQAADRSDYAALTDIRQRLSALDRRASWPWDEPDDLGALERLARQVDPLPVASHELPDRVHGAWLGRCVGNTLGKPVEGLTRDEVQRYLRAAGQWPLRGYVPLLPELPEGVSHLHESAPFASAGLFTDVPRDDDLDWTVLGLWMLEELGAELTTEAIAATWLDKLPFTQTFTAERAVYRNVVRGVAPSAAARVDNPYREWIGALIRGDVFGYVRPGNPGAAARLVLPDATFSHVGNGVYGEMWAAALLAASFATTDARVALEAAVGVVPERSRLAAALRSVLALHRRGASLDEVSDWVDTELGHYNWVHTVNNAAIISVGLLWGESFLEAAGIAIGSGRDTDSTGATVGSVWGALHGVDGIPQELVGTTHVHLRSSIPGFDRIPVAELAERTLRLVADAAEARA</sequence>
<comment type="caution">
    <text evidence="1">The sequence shown here is derived from an EMBL/GenBank/DDBJ whole genome shotgun (WGS) entry which is preliminary data.</text>
</comment>
<dbReference type="RefSeq" id="WP_284292262.1">
    <property type="nucleotide sequence ID" value="NZ_BSUK01000001.1"/>
</dbReference>
<dbReference type="Pfam" id="PF03747">
    <property type="entry name" value="ADP_ribosyl_GH"/>
    <property type="match status" value="1"/>
</dbReference>
<organism evidence="1 2">
    <name type="scientific">Luteimicrobium album</name>
    <dbReference type="NCBI Taxonomy" id="1054550"/>
    <lineage>
        <taxon>Bacteria</taxon>
        <taxon>Bacillati</taxon>
        <taxon>Actinomycetota</taxon>
        <taxon>Actinomycetes</taxon>
        <taxon>Micrococcales</taxon>
        <taxon>Luteimicrobium</taxon>
    </lineage>
</organism>
<reference evidence="2" key="1">
    <citation type="journal article" date="2019" name="Int. J. Syst. Evol. Microbiol.">
        <title>The Global Catalogue of Microorganisms (GCM) 10K type strain sequencing project: providing services to taxonomists for standard genome sequencing and annotation.</title>
        <authorList>
            <consortium name="The Broad Institute Genomics Platform"/>
            <consortium name="The Broad Institute Genome Sequencing Center for Infectious Disease"/>
            <person name="Wu L."/>
            <person name="Ma J."/>
        </authorList>
    </citation>
    <scope>NUCLEOTIDE SEQUENCE [LARGE SCALE GENOMIC DNA]</scope>
    <source>
        <strain evidence="2">NBRC 106348</strain>
    </source>
</reference>